<dbReference type="Proteomes" id="UP000051682">
    <property type="component" value="Unassembled WGS sequence"/>
</dbReference>
<gene>
    <name evidence="2" type="ORF">AR438_04625</name>
</gene>
<dbReference type="STRING" id="452084.AR438_04625"/>
<name>A0A0Q3SMF6_9FLAO</name>
<protein>
    <recommendedName>
        <fullName evidence="4">C1q domain-containing protein</fullName>
    </recommendedName>
</protein>
<sequence length="212" mass="22438">MKKILLPVLLVTSYSFFAQVGINTDFPKATLDIAGSPTDPNKFDGVIAPRITASNLKSKSYGSPQTGAIVYVTSPDLSPSGQTIDVTSTGYYFFNGDPSVNRWVKIVSGNLALNAVTTPYDTPNSGSLLLNDKHYTVRIFGGNTGIILPDASTCKGRIYILIGSNGISSKSISTVAGGGIYDDVTNANISSISGSQRYQIQSDGISWIVIGR</sequence>
<dbReference type="OrthoDB" id="1242646at2"/>
<evidence type="ECO:0000256" key="1">
    <source>
        <dbReference type="SAM" id="SignalP"/>
    </source>
</evidence>
<reference evidence="2 3" key="1">
    <citation type="submission" date="2015-10" db="EMBL/GenBank/DDBJ databases">
        <title>Chryseobacterium aquaticum genome.</title>
        <authorList>
            <person name="Newman J.D."/>
            <person name="Ferguson M.B."/>
            <person name="Miller J.R."/>
        </authorList>
    </citation>
    <scope>NUCLEOTIDE SEQUENCE [LARGE SCALE GENOMIC DNA]</scope>
    <source>
        <strain evidence="2 3">KCTC 12483</strain>
    </source>
</reference>
<dbReference type="EMBL" id="LLYZ01000003">
    <property type="protein sequence ID" value="KQK26538.1"/>
    <property type="molecule type" value="Genomic_DNA"/>
</dbReference>
<feature type="chain" id="PRO_5006207501" description="C1q domain-containing protein" evidence="1">
    <location>
        <begin position="19"/>
        <end position="212"/>
    </location>
</feature>
<accession>A0A0Q3SMF6</accession>
<comment type="caution">
    <text evidence="2">The sequence shown here is derived from an EMBL/GenBank/DDBJ whole genome shotgun (WGS) entry which is preliminary data.</text>
</comment>
<evidence type="ECO:0000313" key="2">
    <source>
        <dbReference type="EMBL" id="KQK26538.1"/>
    </source>
</evidence>
<dbReference type="RefSeq" id="WP_056012485.1">
    <property type="nucleotide sequence ID" value="NZ_LLYZ01000003.1"/>
</dbReference>
<feature type="signal peptide" evidence="1">
    <location>
        <begin position="1"/>
        <end position="18"/>
    </location>
</feature>
<evidence type="ECO:0000313" key="3">
    <source>
        <dbReference type="Proteomes" id="UP000051682"/>
    </source>
</evidence>
<evidence type="ECO:0008006" key="4">
    <source>
        <dbReference type="Google" id="ProtNLM"/>
    </source>
</evidence>
<keyword evidence="1" id="KW-0732">Signal</keyword>
<dbReference type="AlphaFoldDB" id="A0A0Q3SMF6"/>
<organism evidence="2 3">
    <name type="scientific">Chryseobacterium aquaticum</name>
    <dbReference type="NCBI Taxonomy" id="452084"/>
    <lineage>
        <taxon>Bacteria</taxon>
        <taxon>Pseudomonadati</taxon>
        <taxon>Bacteroidota</taxon>
        <taxon>Flavobacteriia</taxon>
        <taxon>Flavobacteriales</taxon>
        <taxon>Weeksellaceae</taxon>
        <taxon>Chryseobacterium group</taxon>
        <taxon>Chryseobacterium</taxon>
    </lineage>
</organism>
<keyword evidence="3" id="KW-1185">Reference proteome</keyword>
<proteinExistence type="predicted"/>